<dbReference type="RefSeq" id="WP_022775216.1">
    <property type="nucleotide sequence ID" value="NC_022576.1"/>
</dbReference>
<feature type="transmembrane region" description="Helical" evidence="1">
    <location>
        <begin position="602"/>
        <end position="621"/>
    </location>
</feature>
<feature type="transmembrane region" description="Helical" evidence="1">
    <location>
        <begin position="165"/>
        <end position="198"/>
    </location>
</feature>
<feature type="transmembrane region" description="Helical" evidence="1">
    <location>
        <begin position="82"/>
        <end position="100"/>
    </location>
</feature>
<evidence type="ECO:0000313" key="3">
    <source>
        <dbReference type="Proteomes" id="UP000017184"/>
    </source>
</evidence>
<feature type="transmembrane region" description="Helical" evidence="1">
    <location>
        <begin position="106"/>
        <end position="127"/>
    </location>
</feature>
<reference evidence="2 3" key="1">
    <citation type="journal article" date="2013" name="Genome Biol.">
        <title>Genomic analysis reveals key aspects of prokaryotic symbiosis in the phototrophic consortium "Chlorochromatium aggregatum".</title>
        <authorList>
            <person name="Liu Z."/>
            <person name="Muller J."/>
            <person name="Li T."/>
            <person name="Alvey R.M."/>
            <person name="Vogl K."/>
            <person name="Frigaard N.U."/>
            <person name="Rockwell N.C."/>
            <person name="Boyd E.S."/>
            <person name="Tomsho L.P."/>
            <person name="Schuster S.C."/>
            <person name="Henke P."/>
            <person name="Rohde M."/>
            <person name="Overmann J."/>
            <person name="Bryant D.A."/>
        </authorList>
    </citation>
    <scope>NUCLEOTIDE SEQUENCE [LARGE SCALE GENOMIC DNA]</scope>
    <source>
        <strain evidence="2">CR</strain>
    </source>
</reference>
<keyword evidence="1" id="KW-0472">Membrane</keyword>
<feature type="transmembrane region" description="Helical" evidence="1">
    <location>
        <begin position="134"/>
        <end position="153"/>
    </location>
</feature>
<name>U5NA17_9BURK</name>
<dbReference type="HOGENOM" id="CLU_432580_0_0_4"/>
<feature type="transmembrane region" description="Helical" evidence="1">
    <location>
        <begin position="288"/>
        <end position="308"/>
    </location>
</feature>
<dbReference type="eggNOG" id="COG5617">
    <property type="taxonomic scope" value="Bacteria"/>
</dbReference>
<keyword evidence="1" id="KW-0812">Transmembrane</keyword>
<dbReference type="EMBL" id="CP004885">
    <property type="protein sequence ID" value="AGX88165.1"/>
    <property type="molecule type" value="Genomic_DNA"/>
</dbReference>
<dbReference type="Proteomes" id="UP000017184">
    <property type="component" value="Chromosome"/>
</dbReference>
<feature type="transmembrane region" description="Helical" evidence="1">
    <location>
        <begin position="219"/>
        <end position="239"/>
    </location>
</feature>
<feature type="transmembrane region" description="Helical" evidence="1">
    <location>
        <begin position="323"/>
        <end position="344"/>
    </location>
</feature>
<keyword evidence="3" id="KW-1185">Reference proteome</keyword>
<dbReference type="KEGG" id="cbx:Cenrod_2094"/>
<evidence type="ECO:0000313" key="2">
    <source>
        <dbReference type="EMBL" id="AGX88165.1"/>
    </source>
</evidence>
<protein>
    <submittedName>
        <fullName evidence="2">Uncharacterized protein</fullName>
    </submittedName>
</protein>
<dbReference type="AlphaFoldDB" id="U5NA17"/>
<sequence>MVMFRGFFLPGWPTGLDLGTHYYLSVEKYSLLQETGFRDGLLHQWYLGFSPYAYYPDLFYLVFSASKALFTPLIADIDIYKLLLVGVFYLPICGAYALSFTLSGSVLFSLVAAVLVVSVSVFSGAGIQGHFQIGLINQTLGMGLYLYFLTFFLQWRDKGGWRLGMKVLCIFLLIVQAHIITLAVTFLTLAILLPWFYFTSVRPYRCQYAREDWVKMAAVGFPAVVCLGSLAFRIVRYWGEQGARTGWGDIDLLQQSMSGSIFSTGFVNASVVVIIIAALLLERFRHRTLALVVVCALLLFLGTGFVRFGGMLDIFNSVFRHRAFGFAGVVAMVLASVALFQLWQSSGTMPSTSRKVSRWGLVGLVSALVISAMSKSYEESDTIRVSSSLQAPQGDSYLRIADRIRLETPQESVILYQLNGDNGHDAPFVYLASSLAVFSQRTLVQGHQVESSRLNFDDDIARLNHASESEICTLFERTGATHILAWSPPALSRFAQASCLMEVMSEGHFHLFSYRNATFSRMIGNVRVSSFFHSRHRYAWVVHSELEKNLLFLGLSYHPRFSAEINGKSTQIERSERNLIGITVGRGESLIVLEYRLPYSEFALGMLEMFITALALVFLFVEHFVVHKSDDL</sequence>
<feature type="transmembrane region" description="Helical" evidence="1">
    <location>
        <begin position="259"/>
        <end position="281"/>
    </location>
</feature>
<evidence type="ECO:0000256" key="1">
    <source>
        <dbReference type="SAM" id="Phobius"/>
    </source>
</evidence>
<organism evidence="2 3">
    <name type="scientific">Candidatus Symbiobacter mobilis CR</name>
    <dbReference type="NCBI Taxonomy" id="946483"/>
    <lineage>
        <taxon>Bacteria</taxon>
        <taxon>Pseudomonadati</taxon>
        <taxon>Pseudomonadota</taxon>
        <taxon>Betaproteobacteria</taxon>
        <taxon>Burkholderiales</taxon>
        <taxon>Comamonadaceae</taxon>
    </lineage>
</organism>
<feature type="transmembrane region" description="Helical" evidence="1">
    <location>
        <begin position="52"/>
        <end position="70"/>
    </location>
</feature>
<keyword evidence="1" id="KW-1133">Transmembrane helix</keyword>
<proteinExistence type="predicted"/>
<gene>
    <name evidence="2" type="ORF">Cenrod_2094</name>
</gene>
<accession>U5NA17</accession>